<keyword evidence="2" id="KW-1133">Transmembrane helix</keyword>
<evidence type="ECO:0000313" key="3">
    <source>
        <dbReference type="EMBL" id="SDB89428.1"/>
    </source>
</evidence>
<keyword evidence="1" id="KW-0175">Coiled coil</keyword>
<reference evidence="4" key="1">
    <citation type="submission" date="2016-09" db="EMBL/GenBank/DDBJ databases">
        <authorList>
            <person name="Varghese N."/>
            <person name="Submissions S."/>
        </authorList>
    </citation>
    <scope>NUCLEOTIDE SEQUENCE [LARGE SCALE GENOMIC DNA]</scope>
    <source>
        <strain evidence="4">S5</strain>
    </source>
</reference>
<accession>A0A1G6H5M6</accession>
<protein>
    <submittedName>
        <fullName evidence="3">Uncharacterized protein</fullName>
    </submittedName>
</protein>
<dbReference type="OrthoDB" id="9948747at2"/>
<proteinExistence type="predicted"/>
<dbReference type="RefSeq" id="WP_090793192.1">
    <property type="nucleotide sequence ID" value="NZ_FMYI01000002.1"/>
</dbReference>
<sequence length="199" mass="23077">MKDIEWNNKSETRDNIIVLKHLNFDSYNEEQTVEENEARGLNLTNVVGYIDDSTAIKINDDSVEQLKKDMRLTTATPSSIPNGMLSGDDKMNEDQFKYMELKEDLRESERRISNSLNEREERFEKDSVKREERFEKSLEKFAIDSKEREERFMKDVAEIKNIVYEGEKNRTSIAIAIWTLAISTILGIAAMVITVLVSL</sequence>
<feature type="coiled-coil region" evidence="1">
    <location>
        <begin position="91"/>
        <end position="118"/>
    </location>
</feature>
<dbReference type="Proteomes" id="UP000242949">
    <property type="component" value="Unassembled WGS sequence"/>
</dbReference>
<evidence type="ECO:0000313" key="4">
    <source>
        <dbReference type="Proteomes" id="UP000242949"/>
    </source>
</evidence>
<keyword evidence="2" id="KW-0812">Transmembrane</keyword>
<keyword evidence="2" id="KW-0472">Membrane</keyword>
<evidence type="ECO:0000256" key="2">
    <source>
        <dbReference type="SAM" id="Phobius"/>
    </source>
</evidence>
<evidence type="ECO:0000256" key="1">
    <source>
        <dbReference type="SAM" id="Coils"/>
    </source>
</evidence>
<dbReference type="AlphaFoldDB" id="A0A1G6H5M6"/>
<organism evidence="3 4">
    <name type="scientific">Pelagirhabdus alkalitolerans</name>
    <dbReference type="NCBI Taxonomy" id="1612202"/>
    <lineage>
        <taxon>Bacteria</taxon>
        <taxon>Bacillati</taxon>
        <taxon>Bacillota</taxon>
        <taxon>Bacilli</taxon>
        <taxon>Bacillales</taxon>
        <taxon>Bacillaceae</taxon>
        <taxon>Pelagirhabdus</taxon>
    </lineage>
</organism>
<name>A0A1G6H5M6_9BACI</name>
<dbReference type="EMBL" id="FMYI01000002">
    <property type="protein sequence ID" value="SDB89428.1"/>
    <property type="molecule type" value="Genomic_DNA"/>
</dbReference>
<feature type="transmembrane region" description="Helical" evidence="2">
    <location>
        <begin position="175"/>
        <end position="197"/>
    </location>
</feature>
<dbReference type="STRING" id="1612202.SAMN05421734_102252"/>
<keyword evidence="4" id="KW-1185">Reference proteome</keyword>
<gene>
    <name evidence="3" type="ORF">SAMN05421734_102252</name>
</gene>